<comment type="caution">
    <text evidence="15">The sequence shown here is derived from an EMBL/GenBank/DDBJ whole genome shotgun (WGS) entry which is preliminary data.</text>
</comment>
<dbReference type="GO" id="GO:0005524">
    <property type="term" value="F:ATP binding"/>
    <property type="evidence" value="ECO:0007669"/>
    <property type="project" value="UniProtKB-KW"/>
</dbReference>
<dbReference type="EMBL" id="PZFQ01000025">
    <property type="protein sequence ID" value="PTI75199.1"/>
    <property type="molecule type" value="Genomic_DNA"/>
</dbReference>
<evidence type="ECO:0000256" key="2">
    <source>
        <dbReference type="ARBA" id="ARBA00004496"/>
    </source>
</evidence>
<evidence type="ECO:0000256" key="12">
    <source>
        <dbReference type="ARBA" id="ARBA00022993"/>
    </source>
</evidence>
<dbReference type="Proteomes" id="UP000241960">
    <property type="component" value="Unassembled WGS sequence"/>
</dbReference>
<dbReference type="SUPFAM" id="SSF52540">
    <property type="entry name" value="P-loop containing nucleoside triphosphate hydrolases"/>
    <property type="match status" value="1"/>
</dbReference>
<dbReference type="GO" id="GO:0015937">
    <property type="term" value="P:coenzyme A biosynthetic process"/>
    <property type="evidence" value="ECO:0007669"/>
    <property type="project" value="UniProtKB-KW"/>
</dbReference>
<comment type="pathway">
    <text evidence="3 13">Cofactor biosynthesis; coenzyme A biosynthesis; CoA from (R)-pantothenate: step 1/5.</text>
</comment>
<dbReference type="RefSeq" id="WP_073505448.1">
    <property type="nucleotide sequence ID" value="NZ_CP018199.1"/>
</dbReference>
<dbReference type="InterPro" id="IPR027417">
    <property type="entry name" value="P-loop_NTPase"/>
</dbReference>
<keyword evidence="11" id="KW-0067">ATP-binding</keyword>
<dbReference type="Gene3D" id="3.40.50.300">
    <property type="entry name" value="P-loop containing nucleotide triphosphate hydrolases"/>
    <property type="match status" value="1"/>
</dbReference>
<name>A0A9Q6MUD6_9STAP</name>
<evidence type="ECO:0000256" key="5">
    <source>
        <dbReference type="ARBA" id="ARBA00012102"/>
    </source>
</evidence>
<evidence type="ECO:0000256" key="10">
    <source>
        <dbReference type="ARBA" id="ARBA00022777"/>
    </source>
</evidence>
<proteinExistence type="inferred from homology"/>
<dbReference type="InterPro" id="IPR004566">
    <property type="entry name" value="PanK"/>
</dbReference>
<dbReference type="InterPro" id="IPR006083">
    <property type="entry name" value="PRK/URK"/>
</dbReference>
<evidence type="ECO:0000256" key="1">
    <source>
        <dbReference type="ARBA" id="ARBA00001206"/>
    </source>
</evidence>
<dbReference type="EC" id="2.7.1.33" evidence="5 13"/>
<evidence type="ECO:0000256" key="4">
    <source>
        <dbReference type="ARBA" id="ARBA00006087"/>
    </source>
</evidence>
<keyword evidence="10 15" id="KW-0418">Kinase</keyword>
<comment type="similarity">
    <text evidence="4 13">Belongs to the prokaryotic pantothenate kinase family.</text>
</comment>
<keyword evidence="12 13" id="KW-0173">Coenzyme A biosynthesis</keyword>
<comment type="subcellular location">
    <subcellularLocation>
        <location evidence="2 13">Cytoplasm</location>
    </subcellularLocation>
</comment>
<evidence type="ECO:0000256" key="13">
    <source>
        <dbReference type="RuleBase" id="RU003530"/>
    </source>
</evidence>
<dbReference type="GO" id="GO:0005737">
    <property type="term" value="C:cytoplasm"/>
    <property type="evidence" value="ECO:0007669"/>
    <property type="project" value="UniProtKB-SubCell"/>
</dbReference>
<sequence>MYFTKNEWLKNEFSKTIDIQKLDLQKIVSLNDKLTQKEICDIYIPLVEYLSEKVKKEKAFLTYVQDNILNNKKEIPFILGISGGVSVGKSTLSRLFLELLRLYNPNWKIDLITTDGYIYPKQKLFEKGIMTKKGFPESYETEKLIKDLKKIKYGHENVPTYTYSHLTYDRLKDNYYYVNRPDILIIEGVNIFQTNNYSEELVSDYLDYKIYLDSEIPQMKKWYIERFFKLQQEAFQNPESHFYQYKDLNKQETENLAIELWENINEVNINKNILPTKKRADLVLHKDANHEIDNINFQRF</sequence>
<comment type="catalytic activity">
    <reaction evidence="1 13">
        <text>(R)-pantothenate + ATP = (R)-4'-phosphopantothenate + ADP + H(+)</text>
        <dbReference type="Rhea" id="RHEA:16373"/>
        <dbReference type="ChEBI" id="CHEBI:10986"/>
        <dbReference type="ChEBI" id="CHEBI:15378"/>
        <dbReference type="ChEBI" id="CHEBI:29032"/>
        <dbReference type="ChEBI" id="CHEBI:30616"/>
        <dbReference type="ChEBI" id="CHEBI:456216"/>
        <dbReference type="EC" id="2.7.1.33"/>
    </reaction>
</comment>
<evidence type="ECO:0000256" key="9">
    <source>
        <dbReference type="ARBA" id="ARBA00022741"/>
    </source>
</evidence>
<organism evidence="15 16">
    <name type="scientific">Staphylococcus succinus</name>
    <dbReference type="NCBI Taxonomy" id="61015"/>
    <lineage>
        <taxon>Bacteria</taxon>
        <taxon>Bacillati</taxon>
        <taxon>Bacillota</taxon>
        <taxon>Bacilli</taxon>
        <taxon>Bacillales</taxon>
        <taxon>Staphylococcaceae</taxon>
        <taxon>Staphylococcus</taxon>
    </lineage>
</organism>
<evidence type="ECO:0000256" key="8">
    <source>
        <dbReference type="ARBA" id="ARBA00022679"/>
    </source>
</evidence>
<keyword evidence="9" id="KW-0547">Nucleotide-binding</keyword>
<dbReference type="PIRSF" id="PIRSF000545">
    <property type="entry name" value="Pantothenate_kin"/>
    <property type="match status" value="1"/>
</dbReference>
<evidence type="ECO:0000256" key="7">
    <source>
        <dbReference type="ARBA" id="ARBA00022490"/>
    </source>
</evidence>
<dbReference type="Pfam" id="PF00485">
    <property type="entry name" value="PRK"/>
    <property type="match status" value="1"/>
</dbReference>
<dbReference type="PANTHER" id="PTHR10285">
    <property type="entry name" value="URIDINE KINASE"/>
    <property type="match status" value="1"/>
</dbReference>
<accession>A0A9Q6MUD6</accession>
<gene>
    <name evidence="15" type="ORF">BU058_08315</name>
</gene>
<reference evidence="15 16" key="1">
    <citation type="journal article" date="2016" name="Front. Microbiol.">
        <title>Comprehensive Phylogenetic Analysis of Bovine Non-aureus Staphylococci Species Based on Whole-Genome Sequencing.</title>
        <authorList>
            <person name="Naushad S."/>
            <person name="Barkema H.W."/>
            <person name="Luby C."/>
            <person name="Condas L.A."/>
            <person name="Nobrega D.B."/>
            <person name="Carson D.A."/>
            <person name="De Buck J."/>
        </authorList>
    </citation>
    <scope>NUCLEOTIDE SEQUENCE [LARGE SCALE GENOMIC DNA]</scope>
    <source>
        <strain evidence="15 16">SNUC 1231</strain>
    </source>
</reference>
<evidence type="ECO:0000256" key="11">
    <source>
        <dbReference type="ARBA" id="ARBA00022840"/>
    </source>
</evidence>
<evidence type="ECO:0000313" key="15">
    <source>
        <dbReference type="EMBL" id="PTI75199.1"/>
    </source>
</evidence>
<dbReference type="AlphaFoldDB" id="A0A9Q6MUD6"/>
<evidence type="ECO:0000256" key="3">
    <source>
        <dbReference type="ARBA" id="ARBA00005225"/>
    </source>
</evidence>
<feature type="domain" description="Phosphoribulokinase/uridine kinase" evidence="14">
    <location>
        <begin position="78"/>
        <end position="216"/>
    </location>
</feature>
<keyword evidence="8" id="KW-0808">Transferase</keyword>
<dbReference type="NCBIfam" id="TIGR00554">
    <property type="entry name" value="panK_bact"/>
    <property type="match status" value="1"/>
</dbReference>
<protein>
    <recommendedName>
        <fullName evidence="6 13">Pantothenate kinase</fullName>
        <ecNumber evidence="5 13">2.7.1.33</ecNumber>
    </recommendedName>
</protein>
<dbReference type="GO" id="GO:0004594">
    <property type="term" value="F:pantothenate kinase activity"/>
    <property type="evidence" value="ECO:0007669"/>
    <property type="project" value="UniProtKB-EC"/>
</dbReference>
<evidence type="ECO:0000256" key="6">
    <source>
        <dbReference type="ARBA" id="ARBA00015080"/>
    </source>
</evidence>
<keyword evidence="7 13" id="KW-0963">Cytoplasm</keyword>
<evidence type="ECO:0000259" key="14">
    <source>
        <dbReference type="Pfam" id="PF00485"/>
    </source>
</evidence>
<evidence type="ECO:0000313" key="16">
    <source>
        <dbReference type="Proteomes" id="UP000241960"/>
    </source>
</evidence>